<gene>
    <name evidence="2" type="ORF">DET45_103193</name>
</gene>
<accession>A0A317QA66</accession>
<dbReference type="PANTHER" id="PTHR13369:SF0">
    <property type="entry name" value="GLUTATHIONE S-TRANSFERASE C-TERMINAL DOMAIN-CONTAINING PROTEIN"/>
    <property type="match status" value="1"/>
</dbReference>
<dbReference type="EMBL" id="QGTT01000003">
    <property type="protein sequence ID" value="PWW14501.1"/>
    <property type="molecule type" value="Genomic_DNA"/>
</dbReference>
<proteinExistence type="predicted"/>
<organism evidence="2 3">
    <name type="scientific">Pseudidiomarina maritima</name>
    <dbReference type="NCBI Taxonomy" id="519453"/>
    <lineage>
        <taxon>Bacteria</taxon>
        <taxon>Pseudomonadati</taxon>
        <taxon>Pseudomonadota</taxon>
        <taxon>Gammaproteobacteria</taxon>
        <taxon>Alteromonadales</taxon>
        <taxon>Idiomarinaceae</taxon>
        <taxon>Pseudidiomarina</taxon>
    </lineage>
</organism>
<dbReference type="GO" id="GO:0008168">
    <property type="term" value="F:methyltransferase activity"/>
    <property type="evidence" value="ECO:0007669"/>
    <property type="project" value="UniProtKB-KW"/>
</dbReference>
<protein>
    <submittedName>
        <fullName evidence="2">Methyltransferase family protein</fullName>
    </submittedName>
</protein>
<dbReference type="PANTHER" id="PTHR13369">
    <property type="match status" value="1"/>
</dbReference>
<dbReference type="InterPro" id="IPR025714">
    <property type="entry name" value="Methyltranfer_dom"/>
</dbReference>
<keyword evidence="3" id="KW-1185">Reference proteome</keyword>
<dbReference type="AlphaFoldDB" id="A0A317QA66"/>
<dbReference type="Pfam" id="PF13679">
    <property type="entry name" value="Methyltransf_32"/>
    <property type="match status" value="1"/>
</dbReference>
<dbReference type="RefSeq" id="WP_258306550.1">
    <property type="nucleotide sequence ID" value="NZ_QGTT01000003.1"/>
</dbReference>
<name>A0A317QA66_9GAMM</name>
<sequence>MQLNDFYQVLQEYREFWQFKPFAYQQWPWQHTDLTASLAQLQLPEIELIDSDKERQRQFFSPYFPAVFSLPELSQIPAPVETPPLPFWLTNGIGGRKLAQIEAFISHLPQSQLPLLEWCAGKGHLGRLASFVQQRQVVSAEWQQNLCEQGQKLAQQWQLPQQFVPIDVLSAAAAQLLQPNQHAVALHACGQLHLSLLQQAVARETEFISLAPCCYHLIHDSHYQPLSTQAQQQNLHLAKFDLQLAVQGQVTAGQRITQLRHTEMQWRMAYHALYQDLQQQVNYRPLASVGKHWFSGEFADFAQWAAAQHQWQLPAKVDWPFYLDRGRQLALHVARLDLVRHVFRRPLELWLLLDRLEFLREHGYQAELSAFCDYQTTPRNGLITAQKIAAS</sequence>
<comment type="caution">
    <text evidence="2">The sequence shown here is derived from an EMBL/GenBank/DDBJ whole genome shotgun (WGS) entry which is preliminary data.</text>
</comment>
<dbReference type="Proteomes" id="UP000246964">
    <property type="component" value="Unassembled WGS sequence"/>
</dbReference>
<keyword evidence="2" id="KW-0489">Methyltransferase</keyword>
<evidence type="ECO:0000313" key="3">
    <source>
        <dbReference type="Proteomes" id="UP000246964"/>
    </source>
</evidence>
<evidence type="ECO:0000259" key="1">
    <source>
        <dbReference type="Pfam" id="PF13679"/>
    </source>
</evidence>
<feature type="domain" description="Methyltransferase" evidence="1">
    <location>
        <begin position="101"/>
        <end position="219"/>
    </location>
</feature>
<evidence type="ECO:0000313" key="2">
    <source>
        <dbReference type="EMBL" id="PWW14501.1"/>
    </source>
</evidence>
<reference evidence="2 3" key="1">
    <citation type="submission" date="2018-05" db="EMBL/GenBank/DDBJ databases">
        <title>Freshwater and sediment microbial communities from various areas in North America, analyzing microbe dynamics in response to fracking.</title>
        <authorList>
            <person name="Lamendella R."/>
        </authorList>
    </citation>
    <scope>NUCLEOTIDE SEQUENCE [LARGE SCALE GENOMIC DNA]</scope>
    <source>
        <strain evidence="2 3">125B1</strain>
    </source>
</reference>
<dbReference type="GO" id="GO:0032259">
    <property type="term" value="P:methylation"/>
    <property type="evidence" value="ECO:0007669"/>
    <property type="project" value="UniProtKB-KW"/>
</dbReference>
<keyword evidence="2" id="KW-0808">Transferase</keyword>